<evidence type="ECO:0000256" key="9">
    <source>
        <dbReference type="ARBA" id="ARBA00038884"/>
    </source>
</evidence>
<proteinExistence type="inferred from homology"/>
<dbReference type="PANTHER" id="PTHR11954:SF22">
    <property type="entry name" value="D-DOPACHROME DECARBOXYLASE"/>
    <property type="match status" value="1"/>
</dbReference>
<comment type="caution">
    <text evidence="10">The sequence shown here is derived from an EMBL/GenBank/DDBJ whole genome shotgun (WGS) entry which is preliminary data.</text>
</comment>
<evidence type="ECO:0000256" key="5">
    <source>
        <dbReference type="ARBA" id="ARBA00022990"/>
    </source>
</evidence>
<dbReference type="PANTHER" id="PTHR11954">
    <property type="entry name" value="D-DOPACHROME DECARBOXYLASE"/>
    <property type="match status" value="1"/>
</dbReference>
<evidence type="ECO:0000313" key="11">
    <source>
        <dbReference type="Proteomes" id="UP001623349"/>
    </source>
</evidence>
<evidence type="ECO:0000256" key="8">
    <source>
        <dbReference type="ARBA" id="ARBA00037460"/>
    </source>
</evidence>
<gene>
    <name evidence="10" type="ORF">APTSU1_001046900</name>
</gene>
<accession>A0ABQ0F7X6</accession>
<evidence type="ECO:0000256" key="3">
    <source>
        <dbReference type="ARBA" id="ARBA00011233"/>
    </source>
</evidence>
<evidence type="ECO:0000256" key="6">
    <source>
        <dbReference type="ARBA" id="ARBA00023101"/>
    </source>
</evidence>
<evidence type="ECO:0000256" key="7">
    <source>
        <dbReference type="ARBA" id="ARBA00023239"/>
    </source>
</evidence>
<protein>
    <recommendedName>
        <fullName evidence="9">D-dopachrome decarboxylase</fullName>
        <ecNumber evidence="9">4.1.1.84</ecNumber>
    </recommendedName>
</protein>
<keyword evidence="5" id="KW-0007">Acetylation</keyword>
<dbReference type="EMBL" id="BAAFST010000010">
    <property type="protein sequence ID" value="GAB1295235.1"/>
    <property type="molecule type" value="Genomic_DNA"/>
</dbReference>
<comment type="function">
    <text evidence="8">Tautomerization of D-dopachrome with decarboxylation to give 5,6-dihydroxyindole (DHI).</text>
</comment>
<evidence type="ECO:0000256" key="4">
    <source>
        <dbReference type="ARBA" id="ARBA00022490"/>
    </source>
</evidence>
<comment type="subunit">
    <text evidence="3">Homotrimer.</text>
</comment>
<organism evidence="10 11">
    <name type="scientific">Apodemus speciosus</name>
    <name type="common">Large Japanese field mouse</name>
    <dbReference type="NCBI Taxonomy" id="105296"/>
    <lineage>
        <taxon>Eukaryota</taxon>
        <taxon>Metazoa</taxon>
        <taxon>Chordata</taxon>
        <taxon>Craniata</taxon>
        <taxon>Vertebrata</taxon>
        <taxon>Euteleostomi</taxon>
        <taxon>Mammalia</taxon>
        <taxon>Eutheria</taxon>
        <taxon>Euarchontoglires</taxon>
        <taxon>Glires</taxon>
        <taxon>Rodentia</taxon>
        <taxon>Myomorpha</taxon>
        <taxon>Muroidea</taxon>
        <taxon>Muridae</taxon>
        <taxon>Murinae</taxon>
        <taxon>Apodemus</taxon>
    </lineage>
</organism>
<keyword evidence="6" id="KW-0470">Melanin biosynthesis</keyword>
<dbReference type="InterPro" id="IPR001398">
    <property type="entry name" value="Macrophage_inhib_fac"/>
</dbReference>
<evidence type="ECO:0000256" key="2">
    <source>
        <dbReference type="ARBA" id="ARBA00005851"/>
    </source>
</evidence>
<name>A0ABQ0F7X6_APOSI</name>
<comment type="similarity">
    <text evidence="2">Belongs to the MIF family.</text>
</comment>
<dbReference type="InterPro" id="IPR019829">
    <property type="entry name" value="Macrophage_inhib_fac_CS"/>
</dbReference>
<dbReference type="SUPFAM" id="SSF55331">
    <property type="entry name" value="Tautomerase/MIF"/>
    <property type="match status" value="1"/>
</dbReference>
<dbReference type="Proteomes" id="UP001623349">
    <property type="component" value="Unassembled WGS sequence"/>
</dbReference>
<keyword evidence="7" id="KW-0456">Lyase</keyword>
<comment type="subcellular location">
    <subcellularLocation>
        <location evidence="1">Cytoplasm</location>
    </subcellularLocation>
</comment>
<evidence type="ECO:0000313" key="10">
    <source>
        <dbReference type="EMBL" id="GAB1295235.1"/>
    </source>
</evidence>
<dbReference type="PROSITE" id="PS01158">
    <property type="entry name" value="MIF"/>
    <property type="match status" value="1"/>
</dbReference>
<dbReference type="InterPro" id="IPR014347">
    <property type="entry name" value="Tautomerase/MIF_sf"/>
</dbReference>
<evidence type="ECO:0000256" key="1">
    <source>
        <dbReference type="ARBA" id="ARBA00004496"/>
    </source>
</evidence>
<dbReference type="Pfam" id="PF01187">
    <property type="entry name" value="MIF"/>
    <property type="match status" value="1"/>
</dbReference>
<keyword evidence="4" id="KW-0963">Cytoplasm</keyword>
<dbReference type="Gene3D" id="3.30.429.10">
    <property type="entry name" value="Macrophage Migration Inhibitory Factor"/>
    <property type="match status" value="1"/>
</dbReference>
<keyword evidence="11" id="KW-1185">Reference proteome</keyword>
<reference evidence="10 11" key="1">
    <citation type="submission" date="2024-08" db="EMBL/GenBank/DDBJ databases">
        <title>The draft genome of Apodemus speciosus.</title>
        <authorList>
            <person name="Nabeshima K."/>
            <person name="Suzuki S."/>
            <person name="Onuma M."/>
        </authorList>
    </citation>
    <scope>NUCLEOTIDE SEQUENCE [LARGE SCALE GENOMIC DNA]</scope>
    <source>
        <strain evidence="10">IB14-021</strain>
    </source>
</reference>
<sequence length="143" mass="15610">MPFVELETNLPASRIPAGLESRLCAATATILDKPEDRVSITIRPGVTLLMNKSTEPCAHLLVSSIGVVGTAEQNRSHSSSFFKFLTEELSLDQDRDHDTLLPIGALADREKRDCHDVPVMETKNPGCLLEPVQSPSGEASWQN</sequence>
<dbReference type="EC" id="4.1.1.84" evidence="9"/>